<keyword evidence="2" id="KW-1185">Reference proteome</keyword>
<proteinExistence type="predicted"/>
<dbReference type="Proteomes" id="UP000295573">
    <property type="component" value="Unassembled WGS sequence"/>
</dbReference>
<dbReference type="InterPro" id="IPR056298">
    <property type="entry name" value="AlkZ-rel"/>
</dbReference>
<dbReference type="Pfam" id="PF24741">
    <property type="entry name" value="AlkZ-rel"/>
    <property type="match status" value="1"/>
</dbReference>
<evidence type="ECO:0000313" key="1">
    <source>
        <dbReference type="EMBL" id="TCO45621.1"/>
    </source>
</evidence>
<dbReference type="AlphaFoldDB" id="A0A4R2IKK1"/>
<name>A0A4R2IKK1_9ACTN</name>
<dbReference type="EMBL" id="SLWR01000008">
    <property type="protein sequence ID" value="TCO45621.1"/>
    <property type="molecule type" value="Genomic_DNA"/>
</dbReference>
<dbReference type="RefSeq" id="WP_132152029.1">
    <property type="nucleotide sequence ID" value="NZ_SLWR01000008.1"/>
</dbReference>
<protein>
    <submittedName>
        <fullName evidence="1">Uncharacterized protein</fullName>
    </submittedName>
</protein>
<reference evidence="1 2" key="1">
    <citation type="journal article" date="2015" name="Stand. Genomic Sci.">
        <title>Genomic Encyclopedia of Bacterial and Archaeal Type Strains, Phase III: the genomes of soil and plant-associated and newly described type strains.</title>
        <authorList>
            <person name="Whitman W.B."/>
            <person name="Woyke T."/>
            <person name="Klenk H.P."/>
            <person name="Zhou Y."/>
            <person name="Lilburn T.G."/>
            <person name="Beck B.J."/>
            <person name="De Vos P."/>
            <person name="Vandamme P."/>
            <person name="Eisen J.A."/>
            <person name="Garrity G."/>
            <person name="Hugenholtz P."/>
            <person name="Kyrpides N.C."/>
        </authorList>
    </citation>
    <scope>NUCLEOTIDE SEQUENCE [LARGE SCALE GENOMIC DNA]</scope>
    <source>
        <strain evidence="1 2">VKM Ac-2541</strain>
    </source>
</reference>
<dbReference type="OrthoDB" id="3348334at2"/>
<organism evidence="1 2">
    <name type="scientific">Kribbella antiqua</name>
    <dbReference type="NCBI Taxonomy" id="2512217"/>
    <lineage>
        <taxon>Bacteria</taxon>
        <taxon>Bacillati</taxon>
        <taxon>Actinomycetota</taxon>
        <taxon>Actinomycetes</taxon>
        <taxon>Propionibacteriales</taxon>
        <taxon>Kribbellaceae</taxon>
        <taxon>Kribbella</taxon>
    </lineage>
</organism>
<accession>A0A4R2IKK1</accession>
<comment type="caution">
    <text evidence="1">The sequence shown here is derived from an EMBL/GenBank/DDBJ whole genome shotgun (WGS) entry which is preliminary data.</text>
</comment>
<evidence type="ECO:0000313" key="2">
    <source>
        <dbReference type="Proteomes" id="UP000295573"/>
    </source>
</evidence>
<gene>
    <name evidence="1" type="ORF">EV646_108244</name>
</gene>
<sequence>MDAELGQARATRWWVRGRRIGSIERAAAFVDDVGFALLFPAPRAVVPSLWEAVAGEDEEPFGTGMGKNEQRVWTWKDELPRRGLAWYGAYLGGRGSFLSPTLLKALYPAAGEPTDHKFLDLSPAAHEIAGAITNEPLPSATLRALIGDRSRYQRAIVELQRNLLVTTAGVQETGSGWPAALIALTCSQFDVGGTTDHTFATGRFLDTMLVTTPGELARTYRWPVAQARARLDDLVDAGQATYDGRQYRKS</sequence>